<dbReference type="Gene3D" id="3.40.50.12370">
    <property type="match status" value="1"/>
</dbReference>
<organism evidence="3 4">
    <name type="scientific">Neoroseomonas alkaliterrae</name>
    <dbReference type="NCBI Taxonomy" id="1452450"/>
    <lineage>
        <taxon>Bacteria</taxon>
        <taxon>Pseudomonadati</taxon>
        <taxon>Pseudomonadota</taxon>
        <taxon>Alphaproteobacteria</taxon>
        <taxon>Acetobacterales</taxon>
        <taxon>Acetobacteraceae</taxon>
        <taxon>Neoroseomonas</taxon>
    </lineage>
</organism>
<name>A0A840Y9M1_9PROT</name>
<sequence length="277" mass="28562">MIRSILVALDDTPGAVAARDMAIALARRTGASLSAATVLDWPHARDLNEAVPPGAAAFKERRDAARTLRLEQEAEAAFAACAAAAGETPFTRLRLTDAPEPALLAAGATHDLIVIGRDSTLGLEENPDGVAPVIEALLHDGARPLLVVPPGPLPGAGAVLVGYDGSIPAMRTLQLFALLGLAEGARLRVLSVGESKDAAARLAETGAAYLRQHGIEAEALAVHGTHPVDALLTEAAAMPARMLVMGAFEHSGLRTLFTGSATRKLLAAAPCPIFVAH</sequence>
<evidence type="ECO:0000256" key="1">
    <source>
        <dbReference type="ARBA" id="ARBA00008791"/>
    </source>
</evidence>
<evidence type="ECO:0000259" key="2">
    <source>
        <dbReference type="Pfam" id="PF00582"/>
    </source>
</evidence>
<evidence type="ECO:0000313" key="4">
    <source>
        <dbReference type="Proteomes" id="UP000562254"/>
    </source>
</evidence>
<feature type="domain" description="UspA" evidence="2">
    <location>
        <begin position="1"/>
        <end position="149"/>
    </location>
</feature>
<dbReference type="Pfam" id="PF00582">
    <property type="entry name" value="Usp"/>
    <property type="match status" value="2"/>
</dbReference>
<dbReference type="RefSeq" id="WP_184485809.1">
    <property type="nucleotide sequence ID" value="NZ_JAAEDJ010000017.1"/>
</dbReference>
<dbReference type="SUPFAM" id="SSF52402">
    <property type="entry name" value="Adenine nucleotide alpha hydrolases-like"/>
    <property type="match status" value="2"/>
</dbReference>
<gene>
    <name evidence="3" type="ORF">FHS88_002853</name>
</gene>
<accession>A0A840Y9M1</accession>
<comment type="caution">
    <text evidence="3">The sequence shown here is derived from an EMBL/GenBank/DDBJ whole genome shotgun (WGS) entry which is preliminary data.</text>
</comment>
<protein>
    <submittedName>
        <fullName evidence="3">Nucleotide-binding universal stress UspA family protein</fullName>
    </submittedName>
</protein>
<dbReference type="CDD" id="cd00293">
    <property type="entry name" value="USP-like"/>
    <property type="match status" value="1"/>
</dbReference>
<keyword evidence="4" id="KW-1185">Reference proteome</keyword>
<dbReference type="PANTHER" id="PTHR46268">
    <property type="entry name" value="STRESS RESPONSE PROTEIN NHAX"/>
    <property type="match status" value="1"/>
</dbReference>
<dbReference type="AlphaFoldDB" id="A0A840Y9M1"/>
<dbReference type="EMBL" id="JACIJE010000008">
    <property type="protein sequence ID" value="MBB5690713.1"/>
    <property type="molecule type" value="Genomic_DNA"/>
</dbReference>
<dbReference type="InterPro" id="IPR006016">
    <property type="entry name" value="UspA"/>
</dbReference>
<reference evidence="3 4" key="1">
    <citation type="submission" date="2020-08" db="EMBL/GenBank/DDBJ databases">
        <title>Genomic Encyclopedia of Type Strains, Phase IV (KMG-IV): sequencing the most valuable type-strain genomes for metagenomic binning, comparative biology and taxonomic classification.</title>
        <authorList>
            <person name="Goeker M."/>
        </authorList>
    </citation>
    <scope>NUCLEOTIDE SEQUENCE [LARGE SCALE GENOMIC DNA]</scope>
    <source>
        <strain evidence="3 4">DSM 25895</strain>
    </source>
</reference>
<evidence type="ECO:0000313" key="3">
    <source>
        <dbReference type="EMBL" id="MBB5690713.1"/>
    </source>
</evidence>
<dbReference type="Proteomes" id="UP000562254">
    <property type="component" value="Unassembled WGS sequence"/>
</dbReference>
<feature type="domain" description="UspA" evidence="2">
    <location>
        <begin position="159"/>
        <end position="276"/>
    </location>
</feature>
<comment type="similarity">
    <text evidence="1">Belongs to the universal stress protein A family.</text>
</comment>
<proteinExistence type="inferred from homology"/>
<dbReference type="PANTHER" id="PTHR46268:SF15">
    <property type="entry name" value="UNIVERSAL STRESS PROTEIN HP_0031"/>
    <property type="match status" value="1"/>
</dbReference>